<dbReference type="Pfam" id="PF25000">
    <property type="entry name" value="DUF7779"/>
    <property type="match status" value="1"/>
</dbReference>
<organism evidence="5 6">
    <name type="scientific">Streptomyces liliiviolaceus</name>
    <dbReference type="NCBI Taxonomy" id="2823109"/>
    <lineage>
        <taxon>Bacteria</taxon>
        <taxon>Bacillati</taxon>
        <taxon>Actinomycetota</taxon>
        <taxon>Actinomycetes</taxon>
        <taxon>Kitasatosporales</taxon>
        <taxon>Streptomycetaceae</taxon>
        <taxon>Streptomyces</taxon>
    </lineage>
</organism>
<dbReference type="GO" id="GO:0007165">
    <property type="term" value="P:signal transduction"/>
    <property type="evidence" value="ECO:0007669"/>
    <property type="project" value="InterPro"/>
</dbReference>
<accession>A0A941BB81</accession>
<dbReference type="Pfam" id="PF13676">
    <property type="entry name" value="TIR_2"/>
    <property type="match status" value="1"/>
</dbReference>
<evidence type="ECO:0000256" key="1">
    <source>
        <dbReference type="SAM" id="MobiDB-lite"/>
    </source>
</evidence>
<evidence type="ECO:0000259" key="2">
    <source>
        <dbReference type="Pfam" id="PF00931"/>
    </source>
</evidence>
<dbReference type="Pfam" id="PF13374">
    <property type="entry name" value="TPR_10"/>
    <property type="match status" value="1"/>
</dbReference>
<gene>
    <name evidence="5" type="ORF">J8N05_35395</name>
</gene>
<dbReference type="Gene3D" id="1.25.40.10">
    <property type="entry name" value="Tetratricopeptide repeat domain"/>
    <property type="match status" value="2"/>
</dbReference>
<dbReference type="GO" id="GO:0043531">
    <property type="term" value="F:ADP binding"/>
    <property type="evidence" value="ECO:0007669"/>
    <property type="project" value="InterPro"/>
</dbReference>
<dbReference type="InterPro" id="IPR011990">
    <property type="entry name" value="TPR-like_helical_dom_sf"/>
</dbReference>
<evidence type="ECO:0000313" key="5">
    <source>
        <dbReference type="EMBL" id="MBQ0853452.1"/>
    </source>
</evidence>
<dbReference type="PANTHER" id="PTHR46082:SF6">
    <property type="entry name" value="AAA+ ATPASE DOMAIN-CONTAINING PROTEIN-RELATED"/>
    <property type="match status" value="1"/>
</dbReference>
<dbReference type="Pfam" id="PF00931">
    <property type="entry name" value="NB-ARC"/>
    <property type="match status" value="1"/>
</dbReference>
<dbReference type="InterPro" id="IPR027417">
    <property type="entry name" value="P-loop_NTPase"/>
</dbReference>
<dbReference type="InterPro" id="IPR056681">
    <property type="entry name" value="DUF7779"/>
</dbReference>
<name>A0A941BB81_9ACTN</name>
<dbReference type="SUPFAM" id="SSF48452">
    <property type="entry name" value="TPR-like"/>
    <property type="match status" value="2"/>
</dbReference>
<dbReference type="EMBL" id="JAGPYQ010000001">
    <property type="protein sequence ID" value="MBQ0853452.1"/>
    <property type="molecule type" value="Genomic_DNA"/>
</dbReference>
<dbReference type="InterPro" id="IPR002182">
    <property type="entry name" value="NB-ARC"/>
</dbReference>
<evidence type="ECO:0000259" key="3">
    <source>
        <dbReference type="Pfam" id="PF13676"/>
    </source>
</evidence>
<dbReference type="AlphaFoldDB" id="A0A941BB81"/>
<feature type="domain" description="TIR" evidence="3">
    <location>
        <begin position="20"/>
        <end position="131"/>
    </location>
</feature>
<protein>
    <submittedName>
        <fullName evidence="5">Tetratricopeptide repeat protein</fullName>
    </submittedName>
</protein>
<feature type="domain" description="DUF7779" evidence="4">
    <location>
        <begin position="419"/>
        <end position="517"/>
    </location>
</feature>
<feature type="region of interest" description="Disordered" evidence="1">
    <location>
        <begin position="154"/>
        <end position="179"/>
    </location>
</feature>
<dbReference type="SUPFAM" id="SSF52540">
    <property type="entry name" value="P-loop containing nucleoside triphosphate hydrolases"/>
    <property type="match status" value="1"/>
</dbReference>
<dbReference type="InterPro" id="IPR053137">
    <property type="entry name" value="NLR-like"/>
</dbReference>
<dbReference type="Pfam" id="PF13424">
    <property type="entry name" value="TPR_12"/>
    <property type="match status" value="1"/>
</dbReference>
<evidence type="ECO:0000313" key="6">
    <source>
        <dbReference type="Proteomes" id="UP000677413"/>
    </source>
</evidence>
<sequence length="1009" mass="113472">MSESRAPVGPADRHAQNQAVTISFAGYNRAWAAWIGYVLERHGQRVVYQRWEGPSEVPLAEQLRDLRLAPGRILIVVSEWYFQLGPRTYEEWNTALREVVAPEAERFAGVLVTNQPVPTATTVLAATDLTFVGAEEAERRVLDRLDLLGRSPVESTDSARRAPRFPTASPEVWDPTVPRRNTRFTGREKLLNDAYRSLQDAQPGAGVVTFHGMPGVGKTQLVAEFVYRFRLEYDVVWWVRAEKRSGYRRALAELAPKLGLTTGADYGERLRAVRTSLRRGDPYANWLLVLDGADEPEEISDLVPTGTGHVLITSRNPQWRDHNSQLLEVPVYDRTESVAFIRRRAPRLTWSEAEQLAEALEDLPLALDQTAGWLNDSDMSVTQYIDLLESSVDQSAVRVSPDFRMSFQQSWSILLGKLRETAPESVDLLQLCTFFAPGLIPVDLLRQMPTVHVPDRIAELLDDTDAWQKAVKQLRRYSVIPEEFQTADSDEASTSGGLFYLHRMVHQIVRQNMPDQDRQEFIDVVRQALVAANPGSPDDVRSWEKYAQLVPHLKHADVLMSEDRGVQRLVLDSLRYMYQSGDYVAGIKLGERAMDTWRSLLGENHPKVWEVAHHYANLLRGVGEYQRSEAITRSAIEYLRDAQGAESLAHIRAVSGLAADLRALARYEESLELCEWLVPTCRAALSPDSVTTLRVENNLAVTLRLLGRYEQARECDRRTLEERRRILSTRNPSTLSSEFHHALDLRLLGQYKVAGSIQRENVRELRRAVGPGNYVTVLAEYNYALCAYGSGGRDREHTDQLLAALADLRERSERVLGETSPTTLIVTSGYSCFARRHGNVDEARTVSESVIARYEVMLPAGHPYIAGSRANYALILSDVGEREQAHAMVEQALLDMTAAVGQDHPWTLGCALNASAMRKLVDEFDAAAELSKDTVTKATETLGRTHPLTVFARIGLADDMRGLRSGQQAEKVEQEALSDLTSAFGAQHSYTVQARRRERLLWDFEPQET</sequence>
<feature type="domain" description="NB-ARC" evidence="2">
    <location>
        <begin position="189"/>
        <end position="316"/>
    </location>
</feature>
<dbReference type="NCBIfam" id="NF040586">
    <property type="entry name" value="FxSxx_TPR"/>
    <property type="match status" value="1"/>
</dbReference>
<dbReference type="Proteomes" id="UP000677413">
    <property type="component" value="Unassembled WGS sequence"/>
</dbReference>
<comment type="caution">
    <text evidence="5">The sequence shown here is derived from an EMBL/GenBank/DDBJ whole genome shotgun (WGS) entry which is preliminary data.</text>
</comment>
<dbReference type="PANTHER" id="PTHR46082">
    <property type="entry name" value="ATP/GTP-BINDING PROTEIN-RELATED"/>
    <property type="match status" value="1"/>
</dbReference>
<dbReference type="RefSeq" id="WP_210889853.1">
    <property type="nucleotide sequence ID" value="NZ_JAGPYQ010000001.1"/>
</dbReference>
<dbReference type="Gene3D" id="3.40.50.300">
    <property type="entry name" value="P-loop containing nucleotide triphosphate hydrolases"/>
    <property type="match status" value="1"/>
</dbReference>
<proteinExistence type="predicted"/>
<keyword evidence="6" id="KW-1185">Reference proteome</keyword>
<evidence type="ECO:0000259" key="4">
    <source>
        <dbReference type="Pfam" id="PF25000"/>
    </source>
</evidence>
<dbReference type="InterPro" id="IPR000157">
    <property type="entry name" value="TIR_dom"/>
</dbReference>
<reference evidence="5 6" key="1">
    <citation type="submission" date="2021-04" db="EMBL/GenBank/DDBJ databases">
        <authorList>
            <person name="Tang X."/>
            <person name="Zhou X."/>
            <person name="Chen X."/>
            <person name="Cernava T."/>
            <person name="Zhang C."/>
        </authorList>
    </citation>
    <scope>NUCLEOTIDE SEQUENCE [LARGE SCALE GENOMIC DNA]</scope>
    <source>
        <strain evidence="5 6">BH-SS-21</strain>
    </source>
</reference>